<comment type="caution">
    <text evidence="4">The sequence shown here is derived from an EMBL/GenBank/DDBJ whole genome shotgun (WGS) entry which is preliminary data.</text>
</comment>
<protein>
    <submittedName>
        <fullName evidence="4">Glycosyltransferase family 4 protein</fullName>
    </submittedName>
</protein>
<dbReference type="Pfam" id="PF00534">
    <property type="entry name" value="Glycos_transf_1"/>
    <property type="match status" value="1"/>
</dbReference>
<dbReference type="CDD" id="cd03809">
    <property type="entry name" value="GT4_MtfB-like"/>
    <property type="match status" value="1"/>
</dbReference>
<dbReference type="SUPFAM" id="SSF53756">
    <property type="entry name" value="UDP-Glycosyltransferase/glycogen phosphorylase"/>
    <property type="match status" value="1"/>
</dbReference>
<evidence type="ECO:0000259" key="2">
    <source>
        <dbReference type="Pfam" id="PF00534"/>
    </source>
</evidence>
<reference evidence="4 5" key="1">
    <citation type="submission" date="2020-03" db="EMBL/GenBank/DDBJ databases">
        <title>Roseomonas selenitidurans sp. nov. isolated from urban soil.</title>
        <authorList>
            <person name="Liu H."/>
        </authorList>
    </citation>
    <scope>NUCLEOTIDE SEQUENCE [LARGE SCALE GENOMIC DNA]</scope>
    <source>
        <strain evidence="4 5">BU-1</strain>
    </source>
</reference>
<feature type="domain" description="Glycosyltransferase subfamily 4-like N-terminal" evidence="3">
    <location>
        <begin position="153"/>
        <end position="231"/>
    </location>
</feature>
<evidence type="ECO:0000313" key="4">
    <source>
        <dbReference type="EMBL" id="NKC33020.1"/>
    </source>
</evidence>
<dbReference type="EMBL" id="JAAVNE010000036">
    <property type="protein sequence ID" value="NKC33020.1"/>
    <property type="molecule type" value="Genomic_DNA"/>
</dbReference>
<dbReference type="Gene3D" id="3.40.50.2000">
    <property type="entry name" value="Glycogen Phosphorylase B"/>
    <property type="match status" value="2"/>
</dbReference>
<keyword evidence="5" id="KW-1185">Reference proteome</keyword>
<proteinExistence type="predicted"/>
<gene>
    <name evidence="4" type="ORF">HEQ75_19295</name>
</gene>
<evidence type="ECO:0000313" key="5">
    <source>
        <dbReference type="Proteomes" id="UP000787635"/>
    </source>
</evidence>
<keyword evidence="1" id="KW-0808">Transferase</keyword>
<evidence type="ECO:0000259" key="3">
    <source>
        <dbReference type="Pfam" id="PF13439"/>
    </source>
</evidence>
<organism evidence="4 5">
    <name type="scientific">Falsiroseomonas selenitidurans</name>
    <dbReference type="NCBI Taxonomy" id="2716335"/>
    <lineage>
        <taxon>Bacteria</taxon>
        <taxon>Pseudomonadati</taxon>
        <taxon>Pseudomonadota</taxon>
        <taxon>Alphaproteobacteria</taxon>
        <taxon>Acetobacterales</taxon>
        <taxon>Roseomonadaceae</taxon>
        <taxon>Falsiroseomonas</taxon>
    </lineage>
</organism>
<dbReference type="Proteomes" id="UP000787635">
    <property type="component" value="Unassembled WGS sequence"/>
</dbReference>
<name>A0ABX1E752_9PROT</name>
<dbReference type="InterPro" id="IPR028098">
    <property type="entry name" value="Glyco_trans_4-like_N"/>
</dbReference>
<accession>A0ABX1E752</accession>
<dbReference type="InterPro" id="IPR001296">
    <property type="entry name" value="Glyco_trans_1"/>
</dbReference>
<evidence type="ECO:0000256" key="1">
    <source>
        <dbReference type="ARBA" id="ARBA00022679"/>
    </source>
</evidence>
<feature type="domain" description="Glycosyl transferase family 1" evidence="2">
    <location>
        <begin position="267"/>
        <end position="433"/>
    </location>
</feature>
<dbReference type="PANTHER" id="PTHR46401:SF2">
    <property type="entry name" value="GLYCOSYLTRANSFERASE WBBK-RELATED"/>
    <property type="match status" value="1"/>
</dbReference>
<dbReference type="Pfam" id="PF13439">
    <property type="entry name" value="Glyco_transf_4"/>
    <property type="match status" value="1"/>
</dbReference>
<sequence>MPEPVRKGLPVSKPRIAIDGYNLALDQGTGVATYARNLSHRLGAMGAEVGVLYGQRGSTGTDELLREVTLYDARPKPPHWLKRAIDDSIHGVKLSFGQDAKRVPLTDRVIRRGLEARLPHADTLWNIPELFRAAVQSFGLKNKMGRVRLPDAQDVMHWTYPLPLRVEGTKNIYTIHDLVPLRMPYATLDVKRRYLGTCRAIAASADHIVTVSEASKQDIVNLLGIPAEKISNTYQSVEIPDRLARKPENLARAEVQGAFGLEWGQYWLFFGAIEPKKNVGRLIEAYLASGSTLPLVICGKQAWQMRQELGLIYEDDQRVMADPGPFDGVQALTRKLRDRVILLDYAPFRLLVSLVRGARALLFPSLYEGFGLPALEAMLLGTPVMTSNTSSLPEVVGEAALTVDPYDTRAMAEAIQALDGNAELRAELSARGPRQAVLFDADHYAQRLAAMYARIGIRLEG</sequence>
<dbReference type="PANTHER" id="PTHR46401">
    <property type="entry name" value="GLYCOSYLTRANSFERASE WBBK-RELATED"/>
    <property type="match status" value="1"/>
</dbReference>